<reference evidence="2 3" key="1">
    <citation type="submission" date="2019-09" db="EMBL/GenBank/DDBJ databases">
        <title>Distinct polysaccharide growth profiles of human intestinal Prevotella copri isolates.</title>
        <authorList>
            <person name="Fehlner-Peach H."/>
            <person name="Magnabosco C."/>
            <person name="Raghavan V."/>
            <person name="Scher J.U."/>
            <person name="Tett A."/>
            <person name="Cox L.M."/>
            <person name="Gottsegen C."/>
            <person name="Watters A."/>
            <person name="Wiltshire- Gordon J.D."/>
            <person name="Segata N."/>
            <person name="Bonneau R."/>
            <person name="Littman D.R."/>
        </authorList>
    </citation>
    <scope>NUCLEOTIDE SEQUENCE [LARGE SCALE GENOMIC DNA]</scope>
    <source>
        <strain evidence="3">iA622</strain>
    </source>
</reference>
<name>A0A6G1U027_9BACT</name>
<dbReference type="EMBL" id="VZCB01000052">
    <property type="protein sequence ID" value="MQN80529.1"/>
    <property type="molecule type" value="Genomic_DNA"/>
</dbReference>
<organism evidence="2 3">
    <name type="scientific">Segatella copri</name>
    <dbReference type="NCBI Taxonomy" id="165179"/>
    <lineage>
        <taxon>Bacteria</taxon>
        <taxon>Pseudomonadati</taxon>
        <taxon>Bacteroidota</taxon>
        <taxon>Bacteroidia</taxon>
        <taxon>Bacteroidales</taxon>
        <taxon>Prevotellaceae</taxon>
        <taxon>Segatella</taxon>
    </lineage>
</organism>
<evidence type="ECO:0000256" key="1">
    <source>
        <dbReference type="SAM" id="Phobius"/>
    </source>
</evidence>
<dbReference type="OrthoDB" id="1070384at2"/>
<gene>
    <name evidence="2" type="ORF">F7D73_06110</name>
</gene>
<accession>A0A6G1U027</accession>
<comment type="caution">
    <text evidence="2">The sequence shown here is derived from an EMBL/GenBank/DDBJ whole genome shotgun (WGS) entry which is preliminary data.</text>
</comment>
<sequence>MEKEFEDYWLKHQKRLILKSPKNLREEYLESTRLDTPMDWVCFVLPIAVGIILQPRLNFESEILSWGVVLLVVVVLFALLQMVKPYLQKKKTTIQALDAIKNFYYERYKKYGLDKIESWS</sequence>
<proteinExistence type="predicted"/>
<dbReference type="AlphaFoldDB" id="A0A6G1U027"/>
<keyword evidence="1" id="KW-0472">Membrane</keyword>
<protein>
    <submittedName>
        <fullName evidence="2">Uncharacterized protein</fullName>
    </submittedName>
</protein>
<keyword evidence="1" id="KW-1133">Transmembrane helix</keyword>
<dbReference type="Proteomes" id="UP000480425">
    <property type="component" value="Unassembled WGS sequence"/>
</dbReference>
<dbReference type="RefSeq" id="WP_153123083.1">
    <property type="nucleotide sequence ID" value="NZ_CP152352.1"/>
</dbReference>
<keyword evidence="1" id="KW-0812">Transmembrane</keyword>
<evidence type="ECO:0000313" key="3">
    <source>
        <dbReference type="Proteomes" id="UP000480425"/>
    </source>
</evidence>
<evidence type="ECO:0000313" key="2">
    <source>
        <dbReference type="EMBL" id="MQN80529.1"/>
    </source>
</evidence>
<feature type="transmembrane region" description="Helical" evidence="1">
    <location>
        <begin position="63"/>
        <end position="83"/>
    </location>
</feature>